<sequence>MERSILDLKLKDKHRSSDIRHKTKPIKHAQQLKWKWAGHMIRTTGERWNWSQHGKVQRATATVQPQGTWSNLGCISGLTPVSLWALLEWTFISPVLVGSKMKKYFTQEEDESGTSGQTAHQTSRNRSAETEKLMKVLSVSKEERISGKGRNALKAALESGLEFTKEQAMDILGKLIKDLRGFADPK</sequence>
<dbReference type="EMBL" id="BGZK01001158">
    <property type="protein sequence ID" value="GBP72847.1"/>
    <property type="molecule type" value="Genomic_DNA"/>
</dbReference>
<protein>
    <submittedName>
        <fullName evidence="2">Uncharacterized protein</fullName>
    </submittedName>
</protein>
<reference evidence="2 3" key="1">
    <citation type="journal article" date="2019" name="Commun. Biol.">
        <title>The bagworm genome reveals a unique fibroin gene that provides high tensile strength.</title>
        <authorList>
            <person name="Kono N."/>
            <person name="Nakamura H."/>
            <person name="Ohtoshi R."/>
            <person name="Tomita M."/>
            <person name="Numata K."/>
            <person name="Arakawa K."/>
        </authorList>
    </citation>
    <scope>NUCLEOTIDE SEQUENCE [LARGE SCALE GENOMIC DNA]</scope>
</reference>
<evidence type="ECO:0000313" key="2">
    <source>
        <dbReference type="EMBL" id="GBP72847.1"/>
    </source>
</evidence>
<evidence type="ECO:0000256" key="1">
    <source>
        <dbReference type="SAM" id="MobiDB-lite"/>
    </source>
</evidence>
<evidence type="ECO:0000313" key="3">
    <source>
        <dbReference type="Proteomes" id="UP000299102"/>
    </source>
</evidence>
<dbReference type="OrthoDB" id="407509at2759"/>
<proteinExistence type="predicted"/>
<gene>
    <name evidence="2" type="ORF">EVAR_48831_1</name>
</gene>
<feature type="region of interest" description="Disordered" evidence="1">
    <location>
        <begin position="108"/>
        <end position="130"/>
    </location>
</feature>
<keyword evidence="3" id="KW-1185">Reference proteome</keyword>
<organism evidence="2 3">
    <name type="scientific">Eumeta variegata</name>
    <name type="common">Bagworm moth</name>
    <name type="synonym">Eumeta japonica</name>
    <dbReference type="NCBI Taxonomy" id="151549"/>
    <lineage>
        <taxon>Eukaryota</taxon>
        <taxon>Metazoa</taxon>
        <taxon>Ecdysozoa</taxon>
        <taxon>Arthropoda</taxon>
        <taxon>Hexapoda</taxon>
        <taxon>Insecta</taxon>
        <taxon>Pterygota</taxon>
        <taxon>Neoptera</taxon>
        <taxon>Endopterygota</taxon>
        <taxon>Lepidoptera</taxon>
        <taxon>Glossata</taxon>
        <taxon>Ditrysia</taxon>
        <taxon>Tineoidea</taxon>
        <taxon>Psychidae</taxon>
        <taxon>Oiketicinae</taxon>
        <taxon>Eumeta</taxon>
    </lineage>
</organism>
<dbReference type="Proteomes" id="UP000299102">
    <property type="component" value="Unassembled WGS sequence"/>
</dbReference>
<accession>A0A4C1YEG4</accession>
<comment type="caution">
    <text evidence="2">The sequence shown here is derived from an EMBL/GenBank/DDBJ whole genome shotgun (WGS) entry which is preliminary data.</text>
</comment>
<feature type="compositionally biased region" description="Polar residues" evidence="1">
    <location>
        <begin position="113"/>
        <end position="125"/>
    </location>
</feature>
<name>A0A4C1YEG4_EUMVA</name>
<dbReference type="AlphaFoldDB" id="A0A4C1YEG4"/>